<feature type="transmembrane region" description="Helical" evidence="9">
    <location>
        <begin position="6"/>
        <end position="27"/>
    </location>
</feature>
<evidence type="ECO:0000256" key="6">
    <source>
        <dbReference type="ARBA" id="ARBA00022777"/>
    </source>
</evidence>
<evidence type="ECO:0000256" key="3">
    <source>
        <dbReference type="ARBA" id="ARBA00022553"/>
    </source>
</evidence>
<evidence type="ECO:0000256" key="9">
    <source>
        <dbReference type="SAM" id="Phobius"/>
    </source>
</evidence>
<evidence type="ECO:0000259" key="10">
    <source>
        <dbReference type="SMART" id="SM00387"/>
    </source>
</evidence>
<evidence type="ECO:0000256" key="4">
    <source>
        <dbReference type="ARBA" id="ARBA00022679"/>
    </source>
</evidence>
<evidence type="ECO:0000256" key="7">
    <source>
        <dbReference type="ARBA" id="ARBA00022840"/>
    </source>
</evidence>
<dbReference type="GO" id="GO:0000155">
    <property type="term" value="F:phosphorelay sensor kinase activity"/>
    <property type="evidence" value="ECO:0007669"/>
    <property type="project" value="InterPro"/>
</dbReference>
<dbReference type="AlphaFoldDB" id="A0A660LDX0"/>
<keyword evidence="7" id="KW-0067">ATP-binding</keyword>
<keyword evidence="9" id="KW-0472">Membrane</keyword>
<keyword evidence="12" id="KW-1185">Reference proteome</keyword>
<keyword evidence="4" id="KW-0808">Transferase</keyword>
<dbReference type="GO" id="GO:0005524">
    <property type="term" value="F:ATP binding"/>
    <property type="evidence" value="ECO:0007669"/>
    <property type="project" value="UniProtKB-KW"/>
</dbReference>
<dbReference type="EMBL" id="RBIL01000001">
    <property type="protein sequence ID" value="RKQ93252.1"/>
    <property type="molecule type" value="Genomic_DNA"/>
</dbReference>
<gene>
    <name evidence="11" type="ORF">C8N24_3113</name>
</gene>
<dbReference type="InterPro" id="IPR011712">
    <property type="entry name" value="Sig_transdc_His_kin_sub3_dim/P"/>
</dbReference>
<feature type="transmembrane region" description="Helical" evidence="9">
    <location>
        <begin position="63"/>
        <end position="93"/>
    </location>
</feature>
<dbReference type="Gene3D" id="3.30.565.10">
    <property type="entry name" value="Histidine kinase-like ATPase, C-terminal domain"/>
    <property type="match status" value="1"/>
</dbReference>
<comment type="catalytic activity">
    <reaction evidence="1">
        <text>ATP + protein L-histidine = ADP + protein N-phospho-L-histidine.</text>
        <dbReference type="EC" id="2.7.13.3"/>
    </reaction>
</comment>
<dbReference type="Proteomes" id="UP000278962">
    <property type="component" value="Unassembled WGS sequence"/>
</dbReference>
<dbReference type="InterPro" id="IPR050482">
    <property type="entry name" value="Sensor_HK_TwoCompSys"/>
</dbReference>
<evidence type="ECO:0000256" key="8">
    <source>
        <dbReference type="ARBA" id="ARBA00023012"/>
    </source>
</evidence>
<feature type="transmembrane region" description="Helical" evidence="9">
    <location>
        <begin position="105"/>
        <end position="122"/>
    </location>
</feature>
<dbReference type="InterPro" id="IPR036890">
    <property type="entry name" value="HATPase_C_sf"/>
</dbReference>
<dbReference type="PANTHER" id="PTHR24421">
    <property type="entry name" value="NITRATE/NITRITE SENSOR PROTEIN NARX-RELATED"/>
    <property type="match status" value="1"/>
</dbReference>
<dbReference type="EC" id="2.7.13.3" evidence="2"/>
<evidence type="ECO:0000313" key="12">
    <source>
        <dbReference type="Proteomes" id="UP000278962"/>
    </source>
</evidence>
<organism evidence="11 12">
    <name type="scientific">Solirubrobacter pauli</name>
    <dbReference type="NCBI Taxonomy" id="166793"/>
    <lineage>
        <taxon>Bacteria</taxon>
        <taxon>Bacillati</taxon>
        <taxon>Actinomycetota</taxon>
        <taxon>Thermoleophilia</taxon>
        <taxon>Solirubrobacterales</taxon>
        <taxon>Solirubrobacteraceae</taxon>
        <taxon>Solirubrobacter</taxon>
    </lineage>
</organism>
<name>A0A660LDX0_9ACTN</name>
<dbReference type="Pfam" id="PF02518">
    <property type="entry name" value="HATPase_c"/>
    <property type="match status" value="1"/>
</dbReference>
<keyword evidence="3" id="KW-0597">Phosphoprotein</keyword>
<dbReference type="SUPFAM" id="SSF55874">
    <property type="entry name" value="ATPase domain of HSP90 chaperone/DNA topoisomerase II/histidine kinase"/>
    <property type="match status" value="1"/>
</dbReference>
<dbReference type="GO" id="GO:0046983">
    <property type="term" value="F:protein dimerization activity"/>
    <property type="evidence" value="ECO:0007669"/>
    <property type="project" value="InterPro"/>
</dbReference>
<dbReference type="GO" id="GO:0016020">
    <property type="term" value="C:membrane"/>
    <property type="evidence" value="ECO:0007669"/>
    <property type="project" value="InterPro"/>
</dbReference>
<dbReference type="CDD" id="cd16917">
    <property type="entry name" value="HATPase_UhpB-NarQ-NarX-like"/>
    <property type="match status" value="1"/>
</dbReference>
<comment type="caution">
    <text evidence="11">The sequence shown here is derived from an EMBL/GenBank/DDBJ whole genome shotgun (WGS) entry which is preliminary data.</text>
</comment>
<feature type="transmembrane region" description="Helical" evidence="9">
    <location>
        <begin position="128"/>
        <end position="145"/>
    </location>
</feature>
<keyword evidence="6 11" id="KW-0418">Kinase</keyword>
<keyword evidence="8" id="KW-0902">Two-component regulatory system</keyword>
<sequence>MPRHRPTAGDVVATVLALAVCIGFTLVVRGDVEEVDRDFDGLAVALILLGFAPIVLWRTQPLIPAGCALATVLVGMALGYTFIGPIVFAIGLVGWAASRAETSTTRTLGLCSGLTFAIVVSVKADEQTVLAAIGGFAIGMVPALIGEQLRAERERARAAHELARRVEELRDHDVQRAVAEERLRIARDVHDITGHHLSAIALQSAGAGRTTRDPVARAAFERIHGLTAEALGETRRSLGVLRASEPAELAPPPRLEHLEQLLVPVRAAGLDVRLRVEGDVRELSETAEMSAYRVVQESITNVIRHAQAETVEIVVAYGAQAVTLTVRDDGRGGADARAGSGIEGMRERTALVGGSLSAGAVDGHGWAVRATLPLEERA</sequence>
<keyword evidence="9" id="KW-1133">Transmembrane helix</keyword>
<feature type="transmembrane region" description="Helical" evidence="9">
    <location>
        <begin position="39"/>
        <end position="57"/>
    </location>
</feature>
<evidence type="ECO:0000313" key="11">
    <source>
        <dbReference type="EMBL" id="RKQ93252.1"/>
    </source>
</evidence>
<dbReference type="OrthoDB" id="227596at2"/>
<reference evidence="11 12" key="1">
    <citation type="submission" date="2018-10" db="EMBL/GenBank/DDBJ databases">
        <title>Genomic Encyclopedia of Archaeal and Bacterial Type Strains, Phase II (KMG-II): from individual species to whole genera.</title>
        <authorList>
            <person name="Goeker M."/>
        </authorList>
    </citation>
    <scope>NUCLEOTIDE SEQUENCE [LARGE SCALE GENOMIC DNA]</scope>
    <source>
        <strain evidence="11 12">DSM 14954</strain>
    </source>
</reference>
<keyword evidence="9" id="KW-0812">Transmembrane</keyword>
<dbReference type="Pfam" id="PF07730">
    <property type="entry name" value="HisKA_3"/>
    <property type="match status" value="1"/>
</dbReference>
<feature type="domain" description="Histidine kinase/HSP90-like ATPase" evidence="10">
    <location>
        <begin position="286"/>
        <end position="376"/>
    </location>
</feature>
<dbReference type="PANTHER" id="PTHR24421:SF10">
    <property type="entry name" value="NITRATE_NITRITE SENSOR PROTEIN NARQ"/>
    <property type="match status" value="1"/>
</dbReference>
<dbReference type="SMART" id="SM00387">
    <property type="entry name" value="HATPase_c"/>
    <property type="match status" value="1"/>
</dbReference>
<dbReference type="RefSeq" id="WP_121251213.1">
    <property type="nucleotide sequence ID" value="NZ_RBIL01000001.1"/>
</dbReference>
<dbReference type="Gene3D" id="1.20.5.1930">
    <property type="match status" value="1"/>
</dbReference>
<keyword evidence="5" id="KW-0547">Nucleotide-binding</keyword>
<evidence type="ECO:0000256" key="1">
    <source>
        <dbReference type="ARBA" id="ARBA00000085"/>
    </source>
</evidence>
<dbReference type="InterPro" id="IPR003594">
    <property type="entry name" value="HATPase_dom"/>
</dbReference>
<proteinExistence type="predicted"/>
<evidence type="ECO:0000256" key="5">
    <source>
        <dbReference type="ARBA" id="ARBA00022741"/>
    </source>
</evidence>
<evidence type="ECO:0000256" key="2">
    <source>
        <dbReference type="ARBA" id="ARBA00012438"/>
    </source>
</evidence>
<protein>
    <recommendedName>
        <fullName evidence="2">histidine kinase</fullName>
        <ecNumber evidence="2">2.7.13.3</ecNumber>
    </recommendedName>
</protein>
<accession>A0A660LDX0</accession>